<keyword evidence="7 14" id="KW-0915">Sodium</keyword>
<comment type="caution">
    <text evidence="15">The sequence shown here is derived from an EMBL/GenBank/DDBJ whole genome shotgun (WGS) entry which is preliminary data.</text>
</comment>
<dbReference type="Pfam" id="PF02537">
    <property type="entry name" value="CRCB"/>
    <property type="match status" value="1"/>
</dbReference>
<evidence type="ECO:0000256" key="10">
    <source>
        <dbReference type="ARBA" id="ARBA00023303"/>
    </source>
</evidence>
<evidence type="ECO:0000256" key="12">
    <source>
        <dbReference type="ARBA" id="ARBA00035585"/>
    </source>
</evidence>
<keyword evidence="6 14" id="KW-1133">Transmembrane helix</keyword>
<dbReference type="Proteomes" id="UP001519345">
    <property type="component" value="Unassembled WGS sequence"/>
</dbReference>
<evidence type="ECO:0000313" key="16">
    <source>
        <dbReference type="Proteomes" id="UP001519345"/>
    </source>
</evidence>
<evidence type="ECO:0000256" key="5">
    <source>
        <dbReference type="ARBA" id="ARBA00022723"/>
    </source>
</evidence>
<feature type="transmembrane region" description="Helical" evidence="14">
    <location>
        <begin position="7"/>
        <end position="25"/>
    </location>
</feature>
<dbReference type="PANTHER" id="PTHR28259:SF16">
    <property type="entry name" value="FLUORIDE-SPECIFIC ION CHANNEL FLUC 2"/>
    <property type="match status" value="1"/>
</dbReference>
<keyword evidence="16" id="KW-1185">Reference proteome</keyword>
<keyword evidence="3 14" id="KW-1003">Cell membrane</keyword>
<proteinExistence type="inferred from homology"/>
<feature type="transmembrane region" description="Helical" evidence="14">
    <location>
        <begin position="96"/>
        <end position="120"/>
    </location>
</feature>
<feature type="binding site" evidence="14">
    <location>
        <position position="75"/>
    </location>
    <ligand>
        <name>Na(+)</name>
        <dbReference type="ChEBI" id="CHEBI:29101"/>
        <note>structural</note>
    </ligand>
</feature>
<keyword evidence="10 14" id="KW-0407">Ion channel</keyword>
<evidence type="ECO:0000256" key="14">
    <source>
        <dbReference type="HAMAP-Rule" id="MF_00454"/>
    </source>
</evidence>
<keyword evidence="2 14" id="KW-0813">Transport</keyword>
<reference evidence="15 16" key="1">
    <citation type="submission" date="2021-03" db="EMBL/GenBank/DDBJ databases">
        <title>Genomic Encyclopedia of Type Strains, Phase IV (KMG-IV): sequencing the most valuable type-strain genomes for metagenomic binning, comparative biology and taxonomic classification.</title>
        <authorList>
            <person name="Goeker M."/>
        </authorList>
    </citation>
    <scope>NUCLEOTIDE SEQUENCE [LARGE SCALE GENOMIC DNA]</scope>
    <source>
        <strain evidence="15 16">DSM 25609</strain>
    </source>
</reference>
<keyword evidence="4 14" id="KW-0812">Transmembrane</keyword>
<accession>A0ABS4IHQ5</accession>
<evidence type="ECO:0000256" key="11">
    <source>
        <dbReference type="ARBA" id="ARBA00035120"/>
    </source>
</evidence>
<dbReference type="PANTHER" id="PTHR28259">
    <property type="entry name" value="FLUORIDE EXPORT PROTEIN 1-RELATED"/>
    <property type="match status" value="1"/>
</dbReference>
<comment type="subcellular location">
    <subcellularLocation>
        <location evidence="1 14">Cell membrane</location>
        <topology evidence="1 14">Multi-pass membrane protein</topology>
    </subcellularLocation>
</comment>
<feature type="transmembrane region" description="Helical" evidence="14">
    <location>
        <begin position="31"/>
        <end position="58"/>
    </location>
</feature>
<dbReference type="EMBL" id="JAGGKX010000013">
    <property type="protein sequence ID" value="MBP1970473.1"/>
    <property type="molecule type" value="Genomic_DNA"/>
</dbReference>
<evidence type="ECO:0000256" key="9">
    <source>
        <dbReference type="ARBA" id="ARBA00023136"/>
    </source>
</evidence>
<comment type="function">
    <text evidence="13 14">Fluoride-specific ion channel. Important for reducing fluoride concentration in the cell, thus reducing its toxicity.</text>
</comment>
<keyword evidence="9 14" id="KW-0472">Membrane</keyword>
<evidence type="ECO:0000256" key="2">
    <source>
        <dbReference type="ARBA" id="ARBA00022448"/>
    </source>
</evidence>
<evidence type="ECO:0000256" key="1">
    <source>
        <dbReference type="ARBA" id="ARBA00004651"/>
    </source>
</evidence>
<dbReference type="InterPro" id="IPR003691">
    <property type="entry name" value="FluC"/>
</dbReference>
<feature type="transmembrane region" description="Helical" evidence="14">
    <location>
        <begin position="70"/>
        <end position="90"/>
    </location>
</feature>
<organism evidence="15 16">
    <name type="scientific">Virgibacillus natechei</name>
    <dbReference type="NCBI Taxonomy" id="1216297"/>
    <lineage>
        <taxon>Bacteria</taxon>
        <taxon>Bacillati</taxon>
        <taxon>Bacillota</taxon>
        <taxon>Bacilli</taxon>
        <taxon>Bacillales</taxon>
        <taxon>Bacillaceae</taxon>
        <taxon>Virgibacillus</taxon>
    </lineage>
</organism>
<evidence type="ECO:0000256" key="4">
    <source>
        <dbReference type="ARBA" id="ARBA00022692"/>
    </source>
</evidence>
<comment type="activity regulation">
    <text evidence="14">Na(+) is not transported, but it plays an essential structural role and its presence is essential for fluoride channel function.</text>
</comment>
<name>A0ABS4IHQ5_9BACI</name>
<keyword evidence="5 14" id="KW-0479">Metal-binding</keyword>
<comment type="similarity">
    <text evidence="11 14">Belongs to the fluoride channel Fluc/FEX (TC 1.A.43) family.</text>
</comment>
<evidence type="ECO:0000256" key="7">
    <source>
        <dbReference type="ARBA" id="ARBA00023053"/>
    </source>
</evidence>
<evidence type="ECO:0000256" key="3">
    <source>
        <dbReference type="ARBA" id="ARBA00022475"/>
    </source>
</evidence>
<comment type="catalytic activity">
    <reaction evidence="12">
        <text>fluoride(in) = fluoride(out)</text>
        <dbReference type="Rhea" id="RHEA:76159"/>
        <dbReference type="ChEBI" id="CHEBI:17051"/>
    </reaction>
    <physiologicalReaction direction="left-to-right" evidence="12">
        <dbReference type="Rhea" id="RHEA:76160"/>
    </physiologicalReaction>
</comment>
<protein>
    <recommendedName>
        <fullName evidence="14">Fluoride-specific ion channel FluC</fullName>
    </recommendedName>
</protein>
<feature type="binding site" evidence="14">
    <location>
        <position position="78"/>
    </location>
    <ligand>
        <name>Na(+)</name>
        <dbReference type="ChEBI" id="CHEBI:29101"/>
        <note>structural</note>
    </ligand>
</feature>
<evidence type="ECO:0000313" key="15">
    <source>
        <dbReference type="EMBL" id="MBP1970473.1"/>
    </source>
</evidence>
<gene>
    <name evidence="14" type="primary">fluC</name>
    <name evidence="14" type="synonym">crcB</name>
    <name evidence="15" type="ORF">J2Z83_002594</name>
</gene>
<dbReference type="RefSeq" id="WP_209463597.1">
    <property type="nucleotide sequence ID" value="NZ_CP110224.1"/>
</dbReference>
<dbReference type="HAMAP" id="MF_00454">
    <property type="entry name" value="FluC"/>
    <property type="match status" value="1"/>
</dbReference>
<evidence type="ECO:0000256" key="6">
    <source>
        <dbReference type="ARBA" id="ARBA00022989"/>
    </source>
</evidence>
<keyword evidence="8 14" id="KW-0406">Ion transport</keyword>
<evidence type="ECO:0000256" key="13">
    <source>
        <dbReference type="ARBA" id="ARBA00049940"/>
    </source>
</evidence>
<sequence>MKDSISHIVAIGIGGALGTLSRHLINYYTLFTAYPIGTVIENIVGTFLLGGLTGWFIYRNVRPWLKAGMGVGFCGGFTTMSTLAADTIFLTQTNSIFAPFIYVVSSLFGGIIFAFFGYFLGSKLSKRTSQQKSLKSFDV</sequence>
<evidence type="ECO:0000256" key="8">
    <source>
        <dbReference type="ARBA" id="ARBA00023065"/>
    </source>
</evidence>